<gene>
    <name evidence="1" type="ORF">S01H1_37228</name>
</gene>
<comment type="caution">
    <text evidence="1">The sequence shown here is derived from an EMBL/GenBank/DDBJ whole genome shotgun (WGS) entry which is preliminary data.</text>
</comment>
<accession>X0UYG4</accession>
<protein>
    <submittedName>
        <fullName evidence="1">Uncharacterized protein</fullName>
    </submittedName>
</protein>
<evidence type="ECO:0000313" key="1">
    <source>
        <dbReference type="EMBL" id="GAG10884.1"/>
    </source>
</evidence>
<name>X0UYG4_9ZZZZ</name>
<feature type="non-terminal residue" evidence="1">
    <location>
        <position position="37"/>
    </location>
</feature>
<dbReference type="AlphaFoldDB" id="X0UYG4"/>
<sequence length="37" mass="4017">MGALNFTIETEVAFRLPPGYASLRVTCALAVKQTYIA</sequence>
<reference evidence="1" key="1">
    <citation type="journal article" date="2014" name="Front. Microbiol.">
        <title>High frequency of phylogenetically diverse reductive dehalogenase-homologous genes in deep subseafloor sedimentary metagenomes.</title>
        <authorList>
            <person name="Kawai M."/>
            <person name="Futagami T."/>
            <person name="Toyoda A."/>
            <person name="Takaki Y."/>
            <person name="Nishi S."/>
            <person name="Hori S."/>
            <person name="Arai W."/>
            <person name="Tsubouchi T."/>
            <person name="Morono Y."/>
            <person name="Uchiyama I."/>
            <person name="Ito T."/>
            <person name="Fujiyama A."/>
            <person name="Inagaki F."/>
            <person name="Takami H."/>
        </authorList>
    </citation>
    <scope>NUCLEOTIDE SEQUENCE</scope>
    <source>
        <strain evidence="1">Expedition CK06-06</strain>
    </source>
</reference>
<proteinExistence type="predicted"/>
<dbReference type="EMBL" id="BARS01023382">
    <property type="protein sequence ID" value="GAG10884.1"/>
    <property type="molecule type" value="Genomic_DNA"/>
</dbReference>
<organism evidence="1">
    <name type="scientific">marine sediment metagenome</name>
    <dbReference type="NCBI Taxonomy" id="412755"/>
    <lineage>
        <taxon>unclassified sequences</taxon>
        <taxon>metagenomes</taxon>
        <taxon>ecological metagenomes</taxon>
    </lineage>
</organism>